<reference evidence="2" key="2">
    <citation type="submission" date="2020-11" db="EMBL/GenBank/DDBJ databases">
        <title>Whole genome sequencing of Colletotrichum sp.</title>
        <authorList>
            <person name="Li H."/>
        </authorList>
    </citation>
    <scope>NUCLEOTIDE SEQUENCE</scope>
    <source>
        <strain evidence="2">CkLH20</strain>
    </source>
</reference>
<reference evidence="2" key="1">
    <citation type="submission" date="2020-03" db="EMBL/GenBank/DDBJ databases">
        <authorList>
            <person name="He L."/>
        </authorList>
    </citation>
    <scope>NUCLEOTIDE SEQUENCE</scope>
    <source>
        <strain evidence="2">CkLH20</strain>
    </source>
</reference>
<accession>A0A9P6HS09</accession>
<evidence type="ECO:0000256" key="1">
    <source>
        <dbReference type="SAM" id="MobiDB-lite"/>
    </source>
</evidence>
<comment type="caution">
    <text evidence="2">The sequence shown here is derived from an EMBL/GenBank/DDBJ whole genome shotgun (WGS) entry which is preliminary data.</text>
</comment>
<sequence>MASSALKQEVERYCFTFGLMHSRKEDIMGRLGDFERAMARPPYNADPADVRRFLTLQMKALIDHALAQPQHRDHFFISERNSATARSAARKWDIPLKQVLFGIAHDRGKQGQPFFRALKKLAKISPVWNDSISLVCQIASARRAKEDFDKRPGIRRSAVGPILSDINLAIESLKPTPKDSVTATASPMSSNQAENTENDDMPVTSVEDHDMDGDDFIVTGIDEGLLAAIAQRIATIIMNCMDDDAMHEESVDEDGMDEDDINEEYTDEEDMNEEKPNEDGTSDNGAIVVENNFTGSDGDVVSSGGEKGVASEQAMSMIQPNENLSVQEVTDANENGVSAVRDKP</sequence>
<dbReference type="GeneID" id="62168821"/>
<name>A0A9P6HS09_9PEZI</name>
<dbReference type="AlphaFoldDB" id="A0A9P6HS09"/>
<keyword evidence="3" id="KW-1185">Reference proteome</keyword>
<gene>
    <name evidence="2" type="ORF">CkaCkLH20_13036</name>
</gene>
<dbReference type="Proteomes" id="UP000781932">
    <property type="component" value="Unassembled WGS sequence"/>
</dbReference>
<feature type="region of interest" description="Disordered" evidence="1">
    <location>
        <begin position="177"/>
        <end position="202"/>
    </location>
</feature>
<feature type="region of interest" description="Disordered" evidence="1">
    <location>
        <begin position="265"/>
        <end position="344"/>
    </location>
</feature>
<dbReference type="EMBL" id="JAATWM020000070">
    <property type="protein sequence ID" value="KAF9869498.1"/>
    <property type="molecule type" value="Genomic_DNA"/>
</dbReference>
<dbReference type="RefSeq" id="XP_038738959.1">
    <property type="nucleotide sequence ID" value="XM_038895747.1"/>
</dbReference>
<feature type="compositionally biased region" description="Polar residues" evidence="1">
    <location>
        <begin position="179"/>
        <end position="195"/>
    </location>
</feature>
<organism evidence="2 3">
    <name type="scientific">Colletotrichum karsti</name>
    <dbReference type="NCBI Taxonomy" id="1095194"/>
    <lineage>
        <taxon>Eukaryota</taxon>
        <taxon>Fungi</taxon>
        <taxon>Dikarya</taxon>
        <taxon>Ascomycota</taxon>
        <taxon>Pezizomycotina</taxon>
        <taxon>Sordariomycetes</taxon>
        <taxon>Hypocreomycetidae</taxon>
        <taxon>Glomerellales</taxon>
        <taxon>Glomerellaceae</taxon>
        <taxon>Colletotrichum</taxon>
        <taxon>Colletotrichum boninense species complex</taxon>
    </lineage>
</organism>
<feature type="compositionally biased region" description="Polar residues" evidence="1">
    <location>
        <begin position="313"/>
        <end position="336"/>
    </location>
</feature>
<evidence type="ECO:0000313" key="3">
    <source>
        <dbReference type="Proteomes" id="UP000781932"/>
    </source>
</evidence>
<dbReference type="OrthoDB" id="4846443at2759"/>
<protein>
    <submittedName>
        <fullName evidence="2">Uncharacterized protein</fullName>
    </submittedName>
</protein>
<evidence type="ECO:0000313" key="2">
    <source>
        <dbReference type="EMBL" id="KAF9869498.1"/>
    </source>
</evidence>
<proteinExistence type="predicted"/>
<feature type="compositionally biased region" description="Low complexity" evidence="1">
    <location>
        <begin position="295"/>
        <end position="304"/>
    </location>
</feature>